<sequence>MLDDLLKKIESYFDKKSKEKKCCCQAKESKDR</sequence>
<dbReference type="KEGG" id="emi:Emin_0850"/>
<protein>
    <submittedName>
        <fullName evidence="1">Uncharacterized protein</fullName>
    </submittedName>
</protein>
<accession>B2KD09</accession>
<reference evidence="1 2" key="1">
    <citation type="journal article" date="2009" name="Appl. Environ. Microbiol.">
        <title>Genomic analysis of 'Elusimicrobium minutum,' the first cultivated representative of the phylum 'Elusimicrobia' (formerly termite group 1).</title>
        <authorList>
            <person name="Herlemann D.P.R."/>
            <person name="Geissinger O."/>
            <person name="Ikeda-Ohtsubo W."/>
            <person name="Kunin V."/>
            <person name="Sun H."/>
            <person name="Lapidus A."/>
            <person name="Hugenholtz P."/>
            <person name="Brune A."/>
        </authorList>
    </citation>
    <scope>NUCLEOTIDE SEQUENCE [LARGE SCALE GENOMIC DNA]</scope>
    <source>
        <strain evidence="1 2">Pei191</strain>
    </source>
</reference>
<organism evidence="1 2">
    <name type="scientific">Elusimicrobium minutum (strain Pei191)</name>
    <dbReference type="NCBI Taxonomy" id="445932"/>
    <lineage>
        <taxon>Bacteria</taxon>
        <taxon>Pseudomonadati</taxon>
        <taxon>Elusimicrobiota</taxon>
        <taxon>Elusimicrobia</taxon>
        <taxon>Elusimicrobiales</taxon>
        <taxon>Elusimicrobiaceae</taxon>
        <taxon>Elusimicrobium</taxon>
    </lineage>
</organism>
<dbReference type="Proteomes" id="UP000001029">
    <property type="component" value="Chromosome"/>
</dbReference>
<keyword evidence="2" id="KW-1185">Reference proteome</keyword>
<evidence type="ECO:0000313" key="1">
    <source>
        <dbReference type="EMBL" id="ACC98405.1"/>
    </source>
</evidence>
<dbReference type="AlphaFoldDB" id="B2KD09"/>
<gene>
    <name evidence="1" type="ordered locus">Emin_0850</name>
</gene>
<name>B2KD09_ELUMP</name>
<dbReference type="HOGENOM" id="CLU_3389214_0_0_0"/>
<proteinExistence type="predicted"/>
<dbReference type="EMBL" id="CP001055">
    <property type="protein sequence ID" value="ACC98405.1"/>
    <property type="molecule type" value="Genomic_DNA"/>
</dbReference>
<evidence type="ECO:0000313" key="2">
    <source>
        <dbReference type="Proteomes" id="UP000001029"/>
    </source>
</evidence>